<name>A0ABV1XFZ6_9ACTN</name>
<keyword evidence="1" id="KW-0326">Glycosidase</keyword>
<dbReference type="Gene3D" id="2.60.40.10">
    <property type="entry name" value="Immunoglobulins"/>
    <property type="match status" value="2"/>
</dbReference>
<gene>
    <name evidence="4" type="ORF">ABT404_51745</name>
</gene>
<comment type="caution">
    <text evidence="4">The sequence shown here is derived from an EMBL/GenBank/DDBJ whole genome shotgun (WGS) entry which is preliminary data.</text>
</comment>
<dbReference type="InterPro" id="IPR003961">
    <property type="entry name" value="FN3_dom"/>
</dbReference>
<feature type="domain" description="Fibronectin type-III" evidence="3">
    <location>
        <begin position="101"/>
        <end position="197"/>
    </location>
</feature>
<dbReference type="EMBL" id="JBEPEK010000937">
    <property type="protein sequence ID" value="MER7187845.1"/>
    <property type="molecule type" value="Genomic_DNA"/>
</dbReference>
<proteinExistence type="predicted"/>
<dbReference type="SUPFAM" id="SSF49265">
    <property type="entry name" value="Fibronectin type III"/>
    <property type="match status" value="1"/>
</dbReference>
<dbReference type="Pfam" id="PF00041">
    <property type="entry name" value="fn3"/>
    <property type="match status" value="1"/>
</dbReference>
<keyword evidence="2" id="KW-0624">Polysaccharide degradation</keyword>
<dbReference type="CDD" id="cd00063">
    <property type="entry name" value="FN3"/>
    <property type="match status" value="1"/>
</dbReference>
<dbReference type="InterPro" id="IPR013783">
    <property type="entry name" value="Ig-like_fold"/>
</dbReference>
<keyword evidence="1" id="KW-0378">Hydrolase</keyword>
<keyword evidence="5" id="KW-1185">Reference proteome</keyword>
<evidence type="ECO:0000256" key="2">
    <source>
        <dbReference type="ARBA" id="ARBA00023326"/>
    </source>
</evidence>
<dbReference type="SMART" id="SM00060">
    <property type="entry name" value="FN3"/>
    <property type="match status" value="2"/>
</dbReference>
<evidence type="ECO:0000259" key="3">
    <source>
        <dbReference type="PROSITE" id="PS50853"/>
    </source>
</evidence>
<sequence>DRSAPTRPARPDGRAVGSRAVQLSWGASKDDRAVVSYEIWQGGAKIHTVGGNQTATVVTGLRPGTRYVFTVRARDAADNLSPASTAVRLTTPGTGDGRDTAPASFTARTHEESGAYYLDLAWDPPQVDGVVTEYQIRLDSGTTTSLVWGGTPPKGRAAYSFYVGRDHGVVHRVRLRARLPDGTWGGWSVERTVTTGA</sequence>
<evidence type="ECO:0000256" key="1">
    <source>
        <dbReference type="ARBA" id="ARBA00023295"/>
    </source>
</evidence>
<dbReference type="PROSITE" id="PS50853">
    <property type="entry name" value="FN3"/>
    <property type="match status" value="2"/>
</dbReference>
<accession>A0ABV1XFZ6</accession>
<protein>
    <submittedName>
        <fullName evidence="4">Fibronectin type III domain-containing protein</fullName>
    </submittedName>
</protein>
<keyword evidence="2" id="KW-0119">Carbohydrate metabolism</keyword>
<reference evidence="4 5" key="1">
    <citation type="submission" date="2024-06" db="EMBL/GenBank/DDBJ databases">
        <title>The Natural Products Discovery Center: Release of the First 8490 Sequenced Strains for Exploring Actinobacteria Biosynthetic Diversity.</title>
        <authorList>
            <person name="Kalkreuter E."/>
            <person name="Kautsar S.A."/>
            <person name="Yang D."/>
            <person name="Bader C.D."/>
            <person name="Teijaro C.N."/>
            <person name="Fluegel L."/>
            <person name="Davis C.M."/>
            <person name="Simpson J.R."/>
            <person name="Lauterbach L."/>
            <person name="Steele A.D."/>
            <person name="Gui C."/>
            <person name="Meng S."/>
            <person name="Li G."/>
            <person name="Viehrig K."/>
            <person name="Ye F."/>
            <person name="Su P."/>
            <person name="Kiefer A.F."/>
            <person name="Nichols A."/>
            <person name="Cepeda A.J."/>
            <person name="Yan W."/>
            <person name="Fan B."/>
            <person name="Jiang Y."/>
            <person name="Adhikari A."/>
            <person name="Zheng C.-J."/>
            <person name="Schuster L."/>
            <person name="Cowan T.M."/>
            <person name="Smanski M.J."/>
            <person name="Chevrette M.G."/>
            <person name="De Carvalho L.P.S."/>
            <person name="Shen B."/>
        </authorList>
    </citation>
    <scope>NUCLEOTIDE SEQUENCE [LARGE SCALE GENOMIC DNA]</scope>
    <source>
        <strain evidence="4 5">NPDC000234</strain>
    </source>
</reference>
<dbReference type="RefSeq" id="WP_350792546.1">
    <property type="nucleotide sequence ID" value="NZ_JBEPEK010000937.1"/>
</dbReference>
<evidence type="ECO:0000313" key="4">
    <source>
        <dbReference type="EMBL" id="MER7187845.1"/>
    </source>
</evidence>
<evidence type="ECO:0000313" key="5">
    <source>
        <dbReference type="Proteomes" id="UP001474181"/>
    </source>
</evidence>
<feature type="domain" description="Fibronectin type-III" evidence="3">
    <location>
        <begin position="7"/>
        <end position="94"/>
    </location>
</feature>
<dbReference type="InterPro" id="IPR036116">
    <property type="entry name" value="FN3_sf"/>
</dbReference>
<feature type="non-terminal residue" evidence="4">
    <location>
        <position position="1"/>
    </location>
</feature>
<dbReference type="Proteomes" id="UP001474181">
    <property type="component" value="Unassembled WGS sequence"/>
</dbReference>
<organism evidence="4 5">
    <name type="scientific">Streptomyces hyaluromycini</name>
    <dbReference type="NCBI Taxonomy" id="1377993"/>
    <lineage>
        <taxon>Bacteria</taxon>
        <taxon>Bacillati</taxon>
        <taxon>Actinomycetota</taxon>
        <taxon>Actinomycetes</taxon>
        <taxon>Kitasatosporales</taxon>
        <taxon>Streptomycetaceae</taxon>
        <taxon>Streptomyces</taxon>
    </lineage>
</organism>